<feature type="compositionally biased region" description="Polar residues" evidence="1">
    <location>
        <begin position="583"/>
        <end position="592"/>
    </location>
</feature>
<feature type="region of interest" description="Disordered" evidence="1">
    <location>
        <begin position="389"/>
        <end position="642"/>
    </location>
</feature>
<organism evidence="2 3">
    <name type="scientific">Dichomitus squalens</name>
    <dbReference type="NCBI Taxonomy" id="114155"/>
    <lineage>
        <taxon>Eukaryota</taxon>
        <taxon>Fungi</taxon>
        <taxon>Dikarya</taxon>
        <taxon>Basidiomycota</taxon>
        <taxon>Agaricomycotina</taxon>
        <taxon>Agaricomycetes</taxon>
        <taxon>Polyporales</taxon>
        <taxon>Polyporaceae</taxon>
        <taxon>Dichomitus</taxon>
    </lineage>
</organism>
<feature type="compositionally biased region" description="Basic and acidic residues" evidence="1">
    <location>
        <begin position="263"/>
        <end position="295"/>
    </location>
</feature>
<sequence>MFRPQPGMTQGQPMWAPHPGWGAAVAQAQGQSNFNPHKRVANPGDPSYWATKLSDNPLGLENMHIKDPVPTSERHVKEQNGVPHTPWVWVPKELMSSEEASKSLNNTSNPASQGGHPQSQQTDKALPAPPYTSSSRDHSRAPSSSQRDAFSNQQYPASSHSRSLQQAPGPAPPTSAPAAVSSYSSYHQQQQQRPQETQRPAERYPSAPPQQPQQQDTSVHARQHSHETSVRPSAESQSYRDYRTPSASASASASSSASAAAAARERERERERTSSGDREQRDPHRTSEAYSESREPLQPTFSPKIVRTPRHYSSGSRPSSHEESNDTPTRTPPLGSIYASASNAPSRSNSMSVRRQSTMPPSVNTSVSTTPPSSLGLLTFTEEPQALLSPLVVGSTPPMETKPSPGRDVGRNGARDVGRSQTFPVIERPGYDVAFSGEASEREGKTYPRTPRPREGSRQRLSADHEYERGGDRDRSANVTPQPPTRTPPMHTQPTRTPPSRTSPSSYNTRPSPETGAYHARQISRSHTYPSVAPVIPPPVVPPPVIPSPPSTSPRYGSSSQHHSFSSSHHHSSSTSHQHQPSRDYSSNSTHQSQAQQYPSNSYSSSSYSRTSPNANSSRSRAASPLRHNPLPRPPAVSPYTESLARGGVTSASAAAAAHQQSSSYQPRRTVRLGYWNRRGDHLYVTDKGERFIVYALRHLANPEELRQYPAPTEGWLDHRGDFIKYDPKVPELLDSLPVQGDIPKRPYSSFVQYVDV</sequence>
<evidence type="ECO:0000256" key="1">
    <source>
        <dbReference type="SAM" id="MobiDB-lite"/>
    </source>
</evidence>
<feature type="compositionally biased region" description="Low complexity" evidence="1">
    <location>
        <begin position="176"/>
        <end position="198"/>
    </location>
</feature>
<feature type="compositionally biased region" description="Basic and acidic residues" evidence="1">
    <location>
        <begin position="63"/>
        <end position="78"/>
    </location>
</feature>
<feature type="region of interest" description="Disordered" evidence="1">
    <location>
        <begin position="1"/>
        <end position="20"/>
    </location>
</feature>
<evidence type="ECO:0000313" key="2">
    <source>
        <dbReference type="EMBL" id="TBU61149.1"/>
    </source>
</evidence>
<protein>
    <submittedName>
        <fullName evidence="2">Uncharacterized protein</fullName>
    </submittedName>
</protein>
<feature type="compositionally biased region" description="Low complexity" evidence="1">
    <location>
        <begin position="558"/>
        <end position="579"/>
    </location>
</feature>
<feature type="region of interest" description="Disordered" evidence="1">
    <location>
        <begin position="27"/>
        <end position="377"/>
    </location>
</feature>
<feature type="compositionally biased region" description="Polar residues" evidence="1">
    <location>
        <begin position="146"/>
        <end position="166"/>
    </location>
</feature>
<feature type="compositionally biased region" description="Polar residues" evidence="1">
    <location>
        <begin position="102"/>
        <end position="123"/>
    </location>
</feature>
<proteinExistence type="predicted"/>
<dbReference type="EMBL" id="ML145100">
    <property type="protein sequence ID" value="TBU61149.1"/>
    <property type="molecule type" value="Genomic_DNA"/>
</dbReference>
<feature type="compositionally biased region" description="Low complexity" evidence="1">
    <location>
        <begin position="339"/>
        <end position="374"/>
    </location>
</feature>
<feature type="compositionally biased region" description="Basic and acidic residues" evidence="1">
    <location>
        <begin position="408"/>
        <end position="418"/>
    </location>
</feature>
<keyword evidence="3" id="KW-1185">Reference proteome</keyword>
<feature type="compositionally biased region" description="Pro residues" evidence="1">
    <location>
        <begin position="535"/>
        <end position="552"/>
    </location>
</feature>
<feature type="compositionally biased region" description="Basic and acidic residues" evidence="1">
    <location>
        <begin position="439"/>
        <end position="476"/>
    </location>
</feature>
<feature type="compositionally biased region" description="Low complexity" evidence="1">
    <location>
        <begin position="593"/>
        <end position="625"/>
    </location>
</feature>
<accession>A0A4Q9Q224</accession>
<gene>
    <name evidence="2" type="ORF">BD310DRAFT_921594</name>
</gene>
<feature type="compositionally biased region" description="Low complexity" evidence="1">
    <location>
        <begin position="246"/>
        <end position="262"/>
    </location>
</feature>
<name>A0A4Q9Q224_9APHY</name>
<dbReference type="AlphaFoldDB" id="A0A4Q9Q224"/>
<dbReference type="STRING" id="114155.A0A4Q9Q224"/>
<evidence type="ECO:0000313" key="3">
    <source>
        <dbReference type="Proteomes" id="UP000292082"/>
    </source>
</evidence>
<dbReference type="Proteomes" id="UP000292082">
    <property type="component" value="Unassembled WGS sequence"/>
</dbReference>
<feature type="compositionally biased region" description="Low complexity" evidence="1">
    <location>
        <begin position="492"/>
        <end position="513"/>
    </location>
</feature>
<reference evidence="2 3" key="1">
    <citation type="submission" date="2019-01" db="EMBL/GenBank/DDBJ databases">
        <title>Draft genome sequences of three monokaryotic isolates of the white-rot basidiomycete fungus Dichomitus squalens.</title>
        <authorList>
            <consortium name="DOE Joint Genome Institute"/>
            <person name="Lopez S.C."/>
            <person name="Andreopoulos B."/>
            <person name="Pangilinan J."/>
            <person name="Lipzen A."/>
            <person name="Riley R."/>
            <person name="Ahrendt S."/>
            <person name="Ng V."/>
            <person name="Barry K."/>
            <person name="Daum C."/>
            <person name="Grigoriev I.V."/>
            <person name="Hilden K.S."/>
            <person name="Makela M.R."/>
            <person name="de Vries R.P."/>
        </authorList>
    </citation>
    <scope>NUCLEOTIDE SEQUENCE [LARGE SCALE GENOMIC DNA]</scope>
    <source>
        <strain evidence="2 3">CBS 464.89</strain>
    </source>
</reference>